<evidence type="ECO:0000313" key="1">
    <source>
        <dbReference type="EMBL" id="PJF19729.1"/>
    </source>
</evidence>
<dbReference type="Proteomes" id="UP000240830">
    <property type="component" value="Unassembled WGS sequence"/>
</dbReference>
<gene>
    <name evidence="1" type="ORF">PSACC_00456</name>
</gene>
<accession>A0A2H9TPR3</accession>
<name>A0A2H9TPR3_9FUNG</name>
<evidence type="ECO:0000313" key="2">
    <source>
        <dbReference type="Proteomes" id="UP000240830"/>
    </source>
</evidence>
<reference evidence="1 2" key="1">
    <citation type="submission" date="2016-10" db="EMBL/GenBank/DDBJ databases">
        <title>The genome of Paramicrosporidium saccamoebae is the missing link in understanding Cryptomycota and Microsporidia evolution.</title>
        <authorList>
            <person name="Quandt C.A."/>
            <person name="Beaudet D."/>
            <person name="Corsaro D."/>
            <person name="Michel R."/>
            <person name="Corradi N."/>
            <person name="James T."/>
        </authorList>
    </citation>
    <scope>NUCLEOTIDE SEQUENCE [LARGE SCALE GENOMIC DNA]</scope>
    <source>
        <strain evidence="1 2">KSL3</strain>
    </source>
</reference>
<dbReference type="AlphaFoldDB" id="A0A2H9TPR3"/>
<proteinExistence type="predicted"/>
<dbReference type="EMBL" id="MTSL01000044">
    <property type="protein sequence ID" value="PJF19729.1"/>
    <property type="molecule type" value="Genomic_DNA"/>
</dbReference>
<comment type="caution">
    <text evidence="1">The sequence shown here is derived from an EMBL/GenBank/DDBJ whole genome shotgun (WGS) entry which is preliminary data.</text>
</comment>
<sequence>MPVHGESVQCSTPWGVITFSPPLWNEEARNAYNAYNTYGVNNSQNADNDQEPSWMHPPDMTKEITTEEGPGYKRTITTFRDHAGRVTVITETNRDGRITTERKTYEERPQGWAEWAYGITKNFFDEFLYW</sequence>
<organism evidence="1 2">
    <name type="scientific">Paramicrosporidium saccamoebae</name>
    <dbReference type="NCBI Taxonomy" id="1246581"/>
    <lineage>
        <taxon>Eukaryota</taxon>
        <taxon>Fungi</taxon>
        <taxon>Fungi incertae sedis</taxon>
        <taxon>Cryptomycota</taxon>
        <taxon>Cryptomycota incertae sedis</taxon>
        <taxon>Paramicrosporidium</taxon>
    </lineage>
</organism>
<protein>
    <submittedName>
        <fullName evidence="1">Uncharacterized protein</fullName>
    </submittedName>
</protein>
<keyword evidence="2" id="KW-1185">Reference proteome</keyword>